<evidence type="ECO:0000313" key="14">
    <source>
        <dbReference type="Proteomes" id="UP000800092"/>
    </source>
</evidence>
<evidence type="ECO:0000256" key="2">
    <source>
        <dbReference type="ARBA" id="ARBA00010120"/>
    </source>
</evidence>
<dbReference type="PANTHER" id="PTHR10585">
    <property type="entry name" value="ER LUMEN PROTEIN RETAINING RECEPTOR"/>
    <property type="match status" value="1"/>
</dbReference>
<reference evidence="13" key="1">
    <citation type="journal article" date="2020" name="Stud. Mycol.">
        <title>101 Dothideomycetes genomes: a test case for predicting lifestyles and emergence of pathogens.</title>
        <authorList>
            <person name="Haridas S."/>
            <person name="Albert R."/>
            <person name="Binder M."/>
            <person name="Bloem J."/>
            <person name="Labutti K."/>
            <person name="Salamov A."/>
            <person name="Andreopoulos B."/>
            <person name="Baker S."/>
            <person name="Barry K."/>
            <person name="Bills G."/>
            <person name="Bluhm B."/>
            <person name="Cannon C."/>
            <person name="Castanera R."/>
            <person name="Culley D."/>
            <person name="Daum C."/>
            <person name="Ezra D."/>
            <person name="Gonzalez J."/>
            <person name="Henrissat B."/>
            <person name="Kuo A."/>
            <person name="Liang C."/>
            <person name="Lipzen A."/>
            <person name="Lutzoni F."/>
            <person name="Magnuson J."/>
            <person name="Mondo S."/>
            <person name="Nolan M."/>
            <person name="Ohm R."/>
            <person name="Pangilinan J."/>
            <person name="Park H.-J."/>
            <person name="Ramirez L."/>
            <person name="Alfaro M."/>
            <person name="Sun H."/>
            <person name="Tritt A."/>
            <person name="Yoshinaga Y."/>
            <person name="Zwiers L.-H."/>
            <person name="Turgeon B."/>
            <person name="Goodwin S."/>
            <person name="Spatafora J."/>
            <person name="Crous P."/>
            <person name="Grigoriev I."/>
        </authorList>
    </citation>
    <scope>NUCLEOTIDE SEQUENCE</scope>
    <source>
        <strain evidence="13">Tuck. ex Michener</strain>
    </source>
</reference>
<dbReference type="GO" id="GO:0015031">
    <property type="term" value="P:protein transport"/>
    <property type="evidence" value="ECO:0007669"/>
    <property type="project" value="UniProtKB-KW"/>
</dbReference>
<evidence type="ECO:0000256" key="6">
    <source>
        <dbReference type="ARBA" id="ARBA00022892"/>
    </source>
</evidence>
<dbReference type="PRINTS" id="PR00660">
    <property type="entry name" value="ERLUMENR"/>
</dbReference>
<evidence type="ECO:0000256" key="12">
    <source>
        <dbReference type="SAM" id="Phobius"/>
    </source>
</evidence>
<feature type="region of interest" description="Disordered" evidence="11">
    <location>
        <begin position="254"/>
        <end position="314"/>
    </location>
</feature>
<feature type="transmembrane region" description="Helical" evidence="12">
    <location>
        <begin position="170"/>
        <end position="188"/>
    </location>
</feature>
<name>A0A6A6HE28_VIRVR</name>
<accession>A0A6A6HE28</accession>
<protein>
    <recommendedName>
        <fullName evidence="15">ER lumen protein retaining receptor</fullName>
    </recommendedName>
</protein>
<gene>
    <name evidence="13" type="ORF">EV356DRAFT_498334</name>
</gene>
<evidence type="ECO:0000313" key="13">
    <source>
        <dbReference type="EMBL" id="KAF2236345.1"/>
    </source>
</evidence>
<keyword evidence="3" id="KW-0813">Transport</keyword>
<dbReference type="GO" id="GO:0046923">
    <property type="term" value="F:ER retention sequence binding"/>
    <property type="evidence" value="ECO:0007669"/>
    <property type="project" value="InterPro"/>
</dbReference>
<keyword evidence="10" id="KW-0675">Receptor</keyword>
<keyword evidence="14" id="KW-1185">Reference proteome</keyword>
<evidence type="ECO:0000256" key="3">
    <source>
        <dbReference type="ARBA" id="ARBA00022448"/>
    </source>
</evidence>
<dbReference type="InterPro" id="IPR000133">
    <property type="entry name" value="ER_ret_rcpt"/>
</dbReference>
<dbReference type="OrthoDB" id="7694678at2759"/>
<comment type="subcellular location">
    <subcellularLocation>
        <location evidence="1">Endoplasmic reticulum membrane</location>
        <topology evidence="1">Multi-pass membrane protein</topology>
    </subcellularLocation>
</comment>
<evidence type="ECO:0000256" key="8">
    <source>
        <dbReference type="ARBA" id="ARBA00022989"/>
    </source>
</evidence>
<dbReference type="Pfam" id="PF00810">
    <property type="entry name" value="ER_lumen_recept"/>
    <property type="match status" value="1"/>
</dbReference>
<feature type="transmembrane region" description="Helical" evidence="12">
    <location>
        <begin position="139"/>
        <end position="158"/>
    </location>
</feature>
<keyword evidence="7" id="KW-0653">Protein transport</keyword>
<dbReference type="AlphaFoldDB" id="A0A6A6HE28"/>
<dbReference type="Proteomes" id="UP000800092">
    <property type="component" value="Unassembled WGS sequence"/>
</dbReference>
<dbReference type="GO" id="GO:0016192">
    <property type="term" value="P:vesicle-mediated transport"/>
    <property type="evidence" value="ECO:0007669"/>
    <property type="project" value="UniProtKB-KW"/>
</dbReference>
<feature type="transmembrane region" description="Helical" evidence="12">
    <location>
        <begin position="200"/>
        <end position="220"/>
    </location>
</feature>
<dbReference type="GO" id="GO:0006621">
    <property type="term" value="P:protein retention in ER lumen"/>
    <property type="evidence" value="ECO:0007669"/>
    <property type="project" value="InterPro"/>
</dbReference>
<feature type="region of interest" description="Disordered" evidence="11">
    <location>
        <begin position="350"/>
        <end position="371"/>
    </location>
</feature>
<evidence type="ECO:0000256" key="5">
    <source>
        <dbReference type="ARBA" id="ARBA00022824"/>
    </source>
</evidence>
<feature type="transmembrane region" description="Helical" evidence="12">
    <location>
        <begin position="71"/>
        <end position="96"/>
    </location>
</feature>
<dbReference type="EMBL" id="ML991785">
    <property type="protein sequence ID" value="KAF2236345.1"/>
    <property type="molecule type" value="Genomic_DNA"/>
</dbReference>
<feature type="transmembrane region" description="Helical" evidence="12">
    <location>
        <begin position="108"/>
        <end position="127"/>
    </location>
</feature>
<evidence type="ECO:0000256" key="11">
    <source>
        <dbReference type="SAM" id="MobiDB-lite"/>
    </source>
</evidence>
<evidence type="ECO:0008006" key="15">
    <source>
        <dbReference type="Google" id="ProtNLM"/>
    </source>
</evidence>
<feature type="compositionally biased region" description="Polar residues" evidence="11">
    <location>
        <begin position="262"/>
        <end position="281"/>
    </location>
</feature>
<keyword evidence="6" id="KW-0931">ER-Golgi transport</keyword>
<keyword evidence="9 12" id="KW-0472">Membrane</keyword>
<proteinExistence type="inferred from homology"/>
<keyword evidence="5" id="KW-0256">Endoplasmic reticulum</keyword>
<evidence type="ECO:0000256" key="1">
    <source>
        <dbReference type="ARBA" id="ARBA00004477"/>
    </source>
</evidence>
<organism evidence="13 14">
    <name type="scientific">Viridothelium virens</name>
    <name type="common">Speckled blister lichen</name>
    <name type="synonym">Trypethelium virens</name>
    <dbReference type="NCBI Taxonomy" id="1048519"/>
    <lineage>
        <taxon>Eukaryota</taxon>
        <taxon>Fungi</taxon>
        <taxon>Dikarya</taxon>
        <taxon>Ascomycota</taxon>
        <taxon>Pezizomycotina</taxon>
        <taxon>Dothideomycetes</taxon>
        <taxon>Dothideomycetes incertae sedis</taxon>
        <taxon>Trypetheliales</taxon>
        <taxon>Trypetheliaceae</taxon>
        <taxon>Viridothelium</taxon>
    </lineage>
</organism>
<evidence type="ECO:0000256" key="10">
    <source>
        <dbReference type="ARBA" id="ARBA00023170"/>
    </source>
</evidence>
<keyword evidence="8 12" id="KW-1133">Transmembrane helix</keyword>
<sequence length="371" mass="41973">MAYTVNAFRVAGDVSHALSKVILIWAIHWNRSAEGVSLITQTLYTLVFVTRYSDLWLPHRIDLPSPHHALWYWNLVLKLLYIATSLYTVVIMMKVFARTREREKAWKMGTYCLGAAIVSAPFICMTFEDKQKWTFFEMLWTFSIILESVCVLPQLLLLRQTTVPTVIDSYYLVTLGSYRAFYILNWIVRVAKESGYWDPISWIFGVVQTALYLDFAWVYWTRQRVKLRGGGIVDSEDLSRGWLVSRLIGPGRQDLEDEERQSASNDSTEPGNGSARTGSRSTHNKWGPRGISVSADESVAEANDRASRTQDTKLNTVNGYVGHGQNGADGLADPSAFEDDIDSTDERHAWNHEASGETGIRGVGNGAEWRE</sequence>
<feature type="compositionally biased region" description="Basic and acidic residues" evidence="11">
    <location>
        <begin position="302"/>
        <end position="311"/>
    </location>
</feature>
<evidence type="ECO:0000256" key="9">
    <source>
        <dbReference type="ARBA" id="ARBA00023136"/>
    </source>
</evidence>
<evidence type="ECO:0000256" key="7">
    <source>
        <dbReference type="ARBA" id="ARBA00022927"/>
    </source>
</evidence>
<evidence type="ECO:0000256" key="4">
    <source>
        <dbReference type="ARBA" id="ARBA00022692"/>
    </source>
</evidence>
<dbReference type="GO" id="GO:0005789">
    <property type="term" value="C:endoplasmic reticulum membrane"/>
    <property type="evidence" value="ECO:0007669"/>
    <property type="project" value="UniProtKB-SubCell"/>
</dbReference>
<comment type="similarity">
    <text evidence="2">Belongs to the ERD2 family.</text>
</comment>
<keyword evidence="4 12" id="KW-0812">Transmembrane</keyword>